<evidence type="ECO:0000313" key="2">
    <source>
        <dbReference type="EMBL" id="OEJ34179.1"/>
    </source>
</evidence>
<protein>
    <submittedName>
        <fullName evidence="2">Uncharacterized protein</fullName>
    </submittedName>
</protein>
<organism evidence="2 3">
    <name type="scientific">Streptomyces subrutilus</name>
    <dbReference type="NCBI Taxonomy" id="36818"/>
    <lineage>
        <taxon>Bacteria</taxon>
        <taxon>Bacillati</taxon>
        <taxon>Actinomycetota</taxon>
        <taxon>Actinomycetes</taxon>
        <taxon>Kitasatosporales</taxon>
        <taxon>Streptomycetaceae</taxon>
        <taxon>Streptomyces</taxon>
    </lineage>
</organism>
<dbReference type="OrthoDB" id="2199690at2"/>
<feature type="region of interest" description="Disordered" evidence="1">
    <location>
        <begin position="75"/>
        <end position="111"/>
    </location>
</feature>
<comment type="caution">
    <text evidence="2">The sequence shown here is derived from an EMBL/GenBank/DDBJ whole genome shotgun (WGS) entry which is preliminary data.</text>
</comment>
<evidence type="ECO:0000256" key="1">
    <source>
        <dbReference type="SAM" id="MobiDB-lite"/>
    </source>
</evidence>
<name>A0A1E5PX89_9ACTN</name>
<dbReference type="EMBL" id="MEHK01000001">
    <property type="protein sequence ID" value="OEJ34179.1"/>
    <property type="molecule type" value="Genomic_DNA"/>
</dbReference>
<gene>
    <name evidence="2" type="ORF">BGK67_25120</name>
</gene>
<dbReference type="STRING" id="36818.BGK67_25120"/>
<proteinExistence type="predicted"/>
<dbReference type="RefSeq" id="WP_069922373.1">
    <property type="nucleotide sequence ID" value="NZ_MEHK01000001.1"/>
</dbReference>
<dbReference type="Proteomes" id="UP000095705">
    <property type="component" value="Unassembled WGS sequence"/>
</dbReference>
<accession>A0A1E5PX89</accession>
<reference evidence="2 3" key="1">
    <citation type="submission" date="2016-08" db="EMBL/GenBank/DDBJ databases">
        <title>The complete genome of Streptomyces subrutilus 10-1-1.</title>
        <authorList>
            <person name="Chen X."/>
        </authorList>
    </citation>
    <scope>NUCLEOTIDE SEQUENCE [LARGE SCALE GENOMIC DNA]</scope>
    <source>
        <strain evidence="2 3">10-1-1</strain>
    </source>
</reference>
<keyword evidence="3" id="KW-1185">Reference proteome</keyword>
<sequence length="111" mass="12135">MTKKVNGYLHKNPMGDGYSVRFFCPHCCIWHRHGAPGGLAEIGNTTDRAPHCLPGSPLRDRGVDITIRSTPFEKAEKTVKAATPAQQSMIRQGRSSAAIERLRAQPAVTLP</sequence>
<feature type="compositionally biased region" description="Polar residues" evidence="1">
    <location>
        <begin position="84"/>
        <end position="95"/>
    </location>
</feature>
<evidence type="ECO:0000313" key="3">
    <source>
        <dbReference type="Proteomes" id="UP000095705"/>
    </source>
</evidence>
<dbReference type="AlphaFoldDB" id="A0A1E5PX89"/>